<comment type="cofactor">
    <cofactor evidence="13">
        <name>[4Fe-4S] cluster</name>
        <dbReference type="ChEBI" id="CHEBI:49883"/>
    </cofactor>
    <text evidence="13">Binds 1 [4Fe-4S] cluster. The cluster is coordinated with 3 cysteines and an exchangeable S-adenosyl-L-methionine.</text>
</comment>
<dbReference type="InterPro" id="IPR024177">
    <property type="entry name" value="Biotin_synthase"/>
</dbReference>
<dbReference type="PANTHER" id="PTHR22976:SF2">
    <property type="entry name" value="BIOTIN SYNTHASE, MITOCHONDRIAL"/>
    <property type="match status" value="1"/>
</dbReference>
<dbReference type="SMART" id="SM00876">
    <property type="entry name" value="BATS"/>
    <property type="match status" value="1"/>
</dbReference>
<dbReference type="Proteomes" id="UP001224418">
    <property type="component" value="Unassembled WGS sequence"/>
</dbReference>
<dbReference type="SUPFAM" id="SSF102114">
    <property type="entry name" value="Radical SAM enzymes"/>
    <property type="match status" value="1"/>
</dbReference>
<feature type="binding site" evidence="13">
    <location>
        <position position="111"/>
    </location>
    <ligand>
        <name>[2Fe-2S] cluster</name>
        <dbReference type="ChEBI" id="CHEBI:190135"/>
    </ligand>
</feature>
<accession>A0ABU0JTK0</accession>
<dbReference type="NCBIfam" id="TIGR00433">
    <property type="entry name" value="bioB"/>
    <property type="match status" value="1"/>
</dbReference>
<keyword evidence="7 13" id="KW-0001">2Fe-2S</keyword>
<comment type="similarity">
    <text evidence="2 13">Belongs to the radical SAM superfamily. Biotin synthase family.</text>
</comment>
<feature type="binding site" evidence="13">
    <location>
        <position position="143"/>
    </location>
    <ligand>
        <name>[2Fe-2S] cluster</name>
        <dbReference type="ChEBI" id="CHEBI:190135"/>
    </ligand>
</feature>
<protein>
    <recommendedName>
        <fullName evidence="3 13">Biotin synthase</fullName>
        <ecNumber evidence="3 13">2.8.1.6</ecNumber>
    </recommendedName>
</protein>
<feature type="binding site" evidence="13">
    <location>
        <position position="203"/>
    </location>
    <ligand>
        <name>[2Fe-2S] cluster</name>
        <dbReference type="ChEBI" id="CHEBI:190135"/>
    </ligand>
</feature>
<dbReference type="PROSITE" id="PS51918">
    <property type="entry name" value="RADICAL_SAM"/>
    <property type="match status" value="1"/>
</dbReference>
<keyword evidence="10 13" id="KW-0408">Iron</keyword>
<feature type="binding site" evidence="13">
    <location>
        <position position="273"/>
    </location>
    <ligand>
        <name>[2Fe-2S] cluster</name>
        <dbReference type="ChEBI" id="CHEBI:190135"/>
    </ligand>
</feature>
<evidence type="ECO:0000256" key="7">
    <source>
        <dbReference type="ARBA" id="ARBA00022714"/>
    </source>
</evidence>
<evidence type="ECO:0000256" key="11">
    <source>
        <dbReference type="ARBA" id="ARBA00023014"/>
    </source>
</evidence>
<dbReference type="InterPro" id="IPR010722">
    <property type="entry name" value="BATS_dom"/>
</dbReference>
<dbReference type="SFLD" id="SFLDS00029">
    <property type="entry name" value="Radical_SAM"/>
    <property type="match status" value="1"/>
</dbReference>
<evidence type="ECO:0000256" key="9">
    <source>
        <dbReference type="ARBA" id="ARBA00022756"/>
    </source>
</evidence>
<comment type="pathway">
    <text evidence="1 13">Cofactor biosynthesis; biotin biosynthesis; biotin from 7,8-diaminononanoate: step 2/2.</text>
</comment>
<comment type="function">
    <text evidence="13">Catalyzes the conversion of dethiobiotin (DTB) to biotin by the insertion of a sulfur atom into dethiobiotin via a radical-based mechanism.</text>
</comment>
<dbReference type="InterPro" id="IPR013785">
    <property type="entry name" value="Aldolase_TIM"/>
</dbReference>
<dbReference type="PIRSF" id="PIRSF001619">
    <property type="entry name" value="Biotin_synth"/>
    <property type="match status" value="1"/>
</dbReference>
<evidence type="ECO:0000256" key="4">
    <source>
        <dbReference type="ARBA" id="ARBA00022485"/>
    </source>
</evidence>
<dbReference type="RefSeq" id="WP_307356399.1">
    <property type="nucleotide sequence ID" value="NZ_BAAACJ010000007.1"/>
</dbReference>
<feature type="domain" description="Radical SAM core" evidence="14">
    <location>
        <begin position="49"/>
        <end position="278"/>
    </location>
</feature>
<keyword evidence="5 13" id="KW-0808">Transferase</keyword>
<sequence length="327" mass="36772">MKKIILNIENKINSGEEINLEDINFLAKLDNEKDLNELFNAANRIRKKFNGDKIDLCSIMNAKSGRCSENCKFCAQSVYYKTNVSCYGLVKEEDVMKLAKENEESGINRFSLVTSGRGLKGEEFHKVLDIYIKLRKKTKLNLCASLGILAYDELVKLKETGVTMYHHNLETSREYYEKICTTHSYDERIETIKSAKKAGLNVCSGGIIGMGESMEDRIKLASLLKKLEIKSIPINVLNPIKGTPLENIKTLSQKDILKTMAIFRFINPTAYIRLAGGRNLIDNFGEKCFSVGVNASISGNYLTTSGNKIVDDIEMINRLGLQVNLNE</sequence>
<dbReference type="InterPro" id="IPR002684">
    <property type="entry name" value="Biotin_synth/BioAB"/>
</dbReference>
<dbReference type="InterPro" id="IPR006638">
    <property type="entry name" value="Elp3/MiaA/NifB-like_rSAM"/>
</dbReference>
<dbReference type="SMART" id="SM00729">
    <property type="entry name" value="Elp3"/>
    <property type="match status" value="1"/>
</dbReference>
<keyword evidence="4 13" id="KW-0004">4Fe-4S</keyword>
<dbReference type="GO" id="GO:0004076">
    <property type="term" value="F:biotin synthase activity"/>
    <property type="evidence" value="ECO:0007669"/>
    <property type="project" value="UniProtKB-EC"/>
</dbReference>
<gene>
    <name evidence="13" type="primary">bioB</name>
    <name evidence="15" type="ORF">QOZ93_002170</name>
</gene>
<evidence type="ECO:0000256" key="6">
    <source>
        <dbReference type="ARBA" id="ARBA00022691"/>
    </source>
</evidence>
<proteinExistence type="inferred from homology"/>
<dbReference type="InterPro" id="IPR058240">
    <property type="entry name" value="rSAM_sf"/>
</dbReference>
<keyword evidence="9 13" id="KW-0093">Biotin biosynthesis</keyword>
<name>A0ABU0JTK0_HATLI</name>
<dbReference type="InterPro" id="IPR007197">
    <property type="entry name" value="rSAM"/>
</dbReference>
<evidence type="ECO:0000256" key="2">
    <source>
        <dbReference type="ARBA" id="ARBA00010765"/>
    </source>
</evidence>
<evidence type="ECO:0000256" key="3">
    <source>
        <dbReference type="ARBA" id="ARBA00012236"/>
    </source>
</evidence>
<dbReference type="EC" id="2.8.1.6" evidence="3 13"/>
<feature type="binding site" evidence="13">
    <location>
        <position position="71"/>
    </location>
    <ligand>
        <name>[4Fe-4S] cluster</name>
        <dbReference type="ChEBI" id="CHEBI:49883"/>
        <note>4Fe-4S-S-AdoMet</note>
    </ligand>
</feature>
<evidence type="ECO:0000259" key="14">
    <source>
        <dbReference type="PROSITE" id="PS51918"/>
    </source>
</evidence>
<comment type="catalytic activity">
    <reaction evidence="12 13">
        <text>(4R,5S)-dethiobiotin + (sulfur carrier)-SH + 2 reduced [2Fe-2S]-[ferredoxin] + 2 S-adenosyl-L-methionine = (sulfur carrier)-H + biotin + 2 5'-deoxyadenosine + 2 L-methionine + 2 oxidized [2Fe-2S]-[ferredoxin]</text>
        <dbReference type="Rhea" id="RHEA:22060"/>
        <dbReference type="Rhea" id="RHEA-COMP:10000"/>
        <dbReference type="Rhea" id="RHEA-COMP:10001"/>
        <dbReference type="Rhea" id="RHEA-COMP:14737"/>
        <dbReference type="Rhea" id="RHEA-COMP:14739"/>
        <dbReference type="ChEBI" id="CHEBI:17319"/>
        <dbReference type="ChEBI" id="CHEBI:29917"/>
        <dbReference type="ChEBI" id="CHEBI:33737"/>
        <dbReference type="ChEBI" id="CHEBI:33738"/>
        <dbReference type="ChEBI" id="CHEBI:57586"/>
        <dbReference type="ChEBI" id="CHEBI:57844"/>
        <dbReference type="ChEBI" id="CHEBI:59789"/>
        <dbReference type="ChEBI" id="CHEBI:64428"/>
        <dbReference type="ChEBI" id="CHEBI:149473"/>
        <dbReference type="EC" id="2.8.1.6"/>
    </reaction>
</comment>
<evidence type="ECO:0000256" key="1">
    <source>
        <dbReference type="ARBA" id="ARBA00004942"/>
    </source>
</evidence>
<keyword evidence="6 13" id="KW-0949">S-adenosyl-L-methionine</keyword>
<evidence type="ECO:0000313" key="15">
    <source>
        <dbReference type="EMBL" id="MDQ0480422.1"/>
    </source>
</evidence>
<keyword evidence="16" id="KW-1185">Reference proteome</keyword>
<keyword evidence="11 13" id="KW-0411">Iron-sulfur</keyword>
<evidence type="ECO:0000256" key="10">
    <source>
        <dbReference type="ARBA" id="ARBA00023004"/>
    </source>
</evidence>
<dbReference type="EMBL" id="JAUSWN010000019">
    <property type="protein sequence ID" value="MDQ0480422.1"/>
    <property type="molecule type" value="Genomic_DNA"/>
</dbReference>
<dbReference type="Pfam" id="PF04055">
    <property type="entry name" value="Radical_SAM"/>
    <property type="match status" value="1"/>
</dbReference>
<dbReference type="Pfam" id="PF06968">
    <property type="entry name" value="BATS"/>
    <property type="match status" value="1"/>
</dbReference>
<comment type="subunit">
    <text evidence="13">Homodimer.</text>
</comment>
<comment type="caution">
    <text evidence="15">The sequence shown here is derived from an EMBL/GenBank/DDBJ whole genome shotgun (WGS) entry which is preliminary data.</text>
</comment>
<evidence type="ECO:0000256" key="12">
    <source>
        <dbReference type="ARBA" id="ARBA00051157"/>
    </source>
</evidence>
<dbReference type="HAMAP" id="MF_01694">
    <property type="entry name" value="BioB"/>
    <property type="match status" value="1"/>
</dbReference>
<evidence type="ECO:0000313" key="16">
    <source>
        <dbReference type="Proteomes" id="UP001224418"/>
    </source>
</evidence>
<feature type="binding site" evidence="13">
    <location>
        <position position="67"/>
    </location>
    <ligand>
        <name>[4Fe-4S] cluster</name>
        <dbReference type="ChEBI" id="CHEBI:49883"/>
        <note>4Fe-4S-S-AdoMet</note>
    </ligand>
</feature>
<evidence type="ECO:0000256" key="8">
    <source>
        <dbReference type="ARBA" id="ARBA00022723"/>
    </source>
</evidence>
<dbReference type="CDD" id="cd01335">
    <property type="entry name" value="Radical_SAM"/>
    <property type="match status" value="1"/>
</dbReference>
<feature type="binding site" evidence="13">
    <location>
        <position position="74"/>
    </location>
    <ligand>
        <name>[4Fe-4S] cluster</name>
        <dbReference type="ChEBI" id="CHEBI:49883"/>
        <note>4Fe-4S-S-AdoMet</note>
    </ligand>
</feature>
<comment type="cofactor">
    <cofactor evidence="13">
        <name>[2Fe-2S] cluster</name>
        <dbReference type="ChEBI" id="CHEBI:190135"/>
    </cofactor>
    <text evidence="13">Binds 1 [2Fe-2S] cluster. The cluster is coordinated with 3 cysteines and 1 arginine.</text>
</comment>
<evidence type="ECO:0000256" key="5">
    <source>
        <dbReference type="ARBA" id="ARBA00022679"/>
    </source>
</evidence>
<evidence type="ECO:0000256" key="13">
    <source>
        <dbReference type="HAMAP-Rule" id="MF_01694"/>
    </source>
</evidence>
<dbReference type="SFLD" id="SFLDG01278">
    <property type="entry name" value="biotin_synthase_like"/>
    <property type="match status" value="1"/>
</dbReference>
<reference evidence="15 16" key="1">
    <citation type="submission" date="2023-07" db="EMBL/GenBank/DDBJ databases">
        <title>Genomic Encyclopedia of Type Strains, Phase IV (KMG-IV): sequencing the most valuable type-strain genomes for metagenomic binning, comparative biology and taxonomic classification.</title>
        <authorList>
            <person name="Goeker M."/>
        </authorList>
    </citation>
    <scope>NUCLEOTIDE SEQUENCE [LARGE SCALE GENOMIC DNA]</scope>
    <source>
        <strain evidence="15 16">DSM 1400</strain>
    </source>
</reference>
<dbReference type="Gene3D" id="3.20.20.70">
    <property type="entry name" value="Aldolase class I"/>
    <property type="match status" value="1"/>
</dbReference>
<dbReference type="PANTHER" id="PTHR22976">
    <property type="entry name" value="BIOTIN SYNTHASE"/>
    <property type="match status" value="1"/>
</dbReference>
<keyword evidence="8 13" id="KW-0479">Metal-binding</keyword>
<organism evidence="15 16">
    <name type="scientific">Hathewaya limosa</name>
    <name type="common">Clostridium limosum</name>
    <dbReference type="NCBI Taxonomy" id="1536"/>
    <lineage>
        <taxon>Bacteria</taxon>
        <taxon>Bacillati</taxon>
        <taxon>Bacillota</taxon>
        <taxon>Clostridia</taxon>
        <taxon>Eubacteriales</taxon>
        <taxon>Clostridiaceae</taxon>
        <taxon>Hathewaya</taxon>
    </lineage>
</organism>
<dbReference type="SFLD" id="SFLDG01060">
    <property type="entry name" value="BATS_domain_containing"/>
    <property type="match status" value="1"/>
</dbReference>